<name>A0ABW2Y5P6_9BIFI</name>
<protein>
    <submittedName>
        <fullName evidence="4">T7SS-secreted protein</fullName>
    </submittedName>
</protein>
<accession>A0ABW2Y5P6</accession>
<keyword evidence="2" id="KW-1133">Transmembrane helix</keyword>
<evidence type="ECO:0000256" key="2">
    <source>
        <dbReference type="SAM" id="Phobius"/>
    </source>
</evidence>
<sequence>MARPLLDDWYKVGYFADQVPGGSSEIGTLADTFTKNSENFAEMAELISRIADTGSDNTIWKGEAADKFVQEYSDFPSKIEKLSTGLKTVSSQLSSWADSVDLYQSQADTALYDALQAKEDKDKYTYLISQTSEAQQKVTSSLASLNADTSLHDSYVSYQKEIQGNALDTLNQQLADYQAKLSRAQGDLDEAKGRIDTAHTNFENAADDVANKISGAQETADLHVGFFEKMYYSSTWRKIVKAAEVIGFIAGLVGIALGGGGIIIAAILFATNIFSFVDSVAGMQVGENGLGDVVFNGIALGLSGYSAYKELANLSGEAKTAATALGRIDDGRVFIAGSDGIKVQKVTWGSFIKSNLKSYACSSILPGITKFQSNPYTGAIGEVVMRSKLELANIANSTAKNFYDFVREPGNGTFTDKVRNLTTQLVGSGWMKVVGEANKDFNGVKNIVKLATGK</sequence>
<dbReference type="Gene3D" id="1.10.287.1060">
    <property type="entry name" value="ESAT-6-like"/>
    <property type="match status" value="1"/>
</dbReference>
<feature type="coiled-coil region" evidence="1">
    <location>
        <begin position="160"/>
        <end position="194"/>
    </location>
</feature>
<dbReference type="InterPro" id="IPR049082">
    <property type="entry name" value="T7SS_signal"/>
</dbReference>
<reference evidence="5" key="1">
    <citation type="journal article" date="2019" name="Int. J. Syst. Evol. Microbiol.">
        <title>The Global Catalogue of Microorganisms (GCM) 10K type strain sequencing project: providing services to taxonomists for standard genome sequencing and annotation.</title>
        <authorList>
            <consortium name="The Broad Institute Genomics Platform"/>
            <consortium name="The Broad Institute Genome Sequencing Center for Infectious Disease"/>
            <person name="Wu L."/>
            <person name="Ma J."/>
        </authorList>
    </citation>
    <scope>NUCLEOTIDE SEQUENCE [LARGE SCALE GENOMIC DNA]</scope>
    <source>
        <strain evidence="5">CCM 8604</strain>
    </source>
</reference>
<evidence type="ECO:0000259" key="3">
    <source>
        <dbReference type="Pfam" id="PF21725"/>
    </source>
</evidence>
<keyword evidence="2" id="KW-0472">Membrane</keyword>
<dbReference type="Proteomes" id="UP001597036">
    <property type="component" value="Unassembled WGS sequence"/>
</dbReference>
<keyword evidence="1" id="KW-0175">Coiled coil</keyword>
<gene>
    <name evidence="4" type="ORF">ACFQY8_07535</name>
</gene>
<proteinExistence type="predicted"/>
<comment type="caution">
    <text evidence="4">The sequence shown here is derived from an EMBL/GenBank/DDBJ whole genome shotgun (WGS) entry which is preliminary data.</text>
</comment>
<evidence type="ECO:0000256" key="1">
    <source>
        <dbReference type="SAM" id="Coils"/>
    </source>
</evidence>
<keyword evidence="2" id="KW-0812">Transmembrane</keyword>
<dbReference type="InterPro" id="IPR036689">
    <property type="entry name" value="ESAT-6-like_sf"/>
</dbReference>
<dbReference type="EMBL" id="JBHTHQ010000023">
    <property type="protein sequence ID" value="MFD0705592.1"/>
    <property type="molecule type" value="Genomic_DNA"/>
</dbReference>
<feature type="transmembrane region" description="Helical" evidence="2">
    <location>
        <begin position="245"/>
        <end position="270"/>
    </location>
</feature>
<organism evidence="4 5">
    <name type="scientific">Alloscardovia venturai</name>
    <dbReference type="NCBI Taxonomy" id="1769421"/>
    <lineage>
        <taxon>Bacteria</taxon>
        <taxon>Bacillati</taxon>
        <taxon>Actinomycetota</taxon>
        <taxon>Actinomycetes</taxon>
        <taxon>Bifidobacteriales</taxon>
        <taxon>Bifidobacteriaceae</taxon>
        <taxon>Alloscardovia</taxon>
    </lineage>
</organism>
<evidence type="ECO:0000313" key="5">
    <source>
        <dbReference type="Proteomes" id="UP001597036"/>
    </source>
</evidence>
<feature type="domain" description="Putative T7SS secretion signal" evidence="3">
    <location>
        <begin position="20"/>
        <end position="220"/>
    </location>
</feature>
<evidence type="ECO:0000313" key="4">
    <source>
        <dbReference type="EMBL" id="MFD0705592.1"/>
    </source>
</evidence>
<dbReference type="RefSeq" id="WP_377939335.1">
    <property type="nucleotide sequence ID" value="NZ_JBHTHQ010000023.1"/>
</dbReference>
<dbReference type="Pfam" id="PF21725">
    <property type="entry name" value="T7SS_signal"/>
    <property type="match status" value="1"/>
</dbReference>
<keyword evidence="5" id="KW-1185">Reference proteome</keyword>
<dbReference type="SUPFAM" id="SSF140453">
    <property type="entry name" value="EsxAB dimer-like"/>
    <property type="match status" value="1"/>
</dbReference>